<accession>A0ABS1VP05</accession>
<organism evidence="1 2">
    <name type="scientific">Paractinoplanes lichenicola</name>
    <dbReference type="NCBI Taxonomy" id="2802976"/>
    <lineage>
        <taxon>Bacteria</taxon>
        <taxon>Bacillati</taxon>
        <taxon>Actinomycetota</taxon>
        <taxon>Actinomycetes</taxon>
        <taxon>Micromonosporales</taxon>
        <taxon>Micromonosporaceae</taxon>
        <taxon>Paractinoplanes</taxon>
    </lineage>
</organism>
<dbReference type="Proteomes" id="UP000598996">
    <property type="component" value="Unassembled WGS sequence"/>
</dbReference>
<dbReference type="RefSeq" id="WP_202992455.1">
    <property type="nucleotide sequence ID" value="NZ_JAENHO010000004.1"/>
</dbReference>
<dbReference type="EMBL" id="JAENHO010000004">
    <property type="protein sequence ID" value="MBL7255945.1"/>
    <property type="molecule type" value="Genomic_DNA"/>
</dbReference>
<comment type="caution">
    <text evidence="1">The sequence shown here is derived from an EMBL/GenBank/DDBJ whole genome shotgun (WGS) entry which is preliminary data.</text>
</comment>
<sequence length="105" mass="11625">MTNRPRIPRPTIDPEAVLAHLHAARSRPTPATVWTAAADIPGLLTEIERLAELLSRAQWDFADLLAATRATLGADREGEADPLSYLRDAVAQHQPWPLPDERQSE</sequence>
<evidence type="ECO:0000313" key="1">
    <source>
        <dbReference type="EMBL" id="MBL7255945.1"/>
    </source>
</evidence>
<protein>
    <submittedName>
        <fullName evidence="1">Uncharacterized protein</fullName>
    </submittedName>
</protein>
<keyword evidence="2" id="KW-1185">Reference proteome</keyword>
<name>A0ABS1VP05_9ACTN</name>
<proteinExistence type="predicted"/>
<gene>
    <name evidence="1" type="ORF">JKJ07_16715</name>
</gene>
<reference evidence="1 2" key="1">
    <citation type="submission" date="2021-01" db="EMBL/GenBank/DDBJ databases">
        <title>Actinoplanes sp. nov. LDG1-01 isolated from lichen.</title>
        <authorList>
            <person name="Saeng-In P."/>
            <person name="Phongsopitanun W."/>
            <person name="Kanchanasin P."/>
            <person name="Yuki M."/>
            <person name="Kudo T."/>
            <person name="Ohkuma M."/>
            <person name="Tanasupawat S."/>
        </authorList>
    </citation>
    <scope>NUCLEOTIDE SEQUENCE [LARGE SCALE GENOMIC DNA]</scope>
    <source>
        <strain evidence="1 2">LDG1-01</strain>
    </source>
</reference>
<evidence type="ECO:0000313" key="2">
    <source>
        <dbReference type="Proteomes" id="UP000598996"/>
    </source>
</evidence>